<evidence type="ECO:0000256" key="6">
    <source>
        <dbReference type="SAM" id="MobiDB-lite"/>
    </source>
</evidence>
<organism evidence="8 9">
    <name type="scientific">Sorghum bicolor</name>
    <name type="common">Sorghum</name>
    <name type="synonym">Sorghum vulgare</name>
    <dbReference type="NCBI Taxonomy" id="4558"/>
    <lineage>
        <taxon>Eukaryota</taxon>
        <taxon>Viridiplantae</taxon>
        <taxon>Streptophyta</taxon>
        <taxon>Embryophyta</taxon>
        <taxon>Tracheophyta</taxon>
        <taxon>Spermatophyta</taxon>
        <taxon>Magnoliopsida</taxon>
        <taxon>Liliopsida</taxon>
        <taxon>Poales</taxon>
        <taxon>Poaceae</taxon>
        <taxon>PACMAD clade</taxon>
        <taxon>Panicoideae</taxon>
        <taxon>Andropogonodae</taxon>
        <taxon>Andropogoneae</taxon>
        <taxon>Sorghinae</taxon>
        <taxon>Sorghum</taxon>
    </lineage>
</organism>
<evidence type="ECO:0000256" key="2">
    <source>
        <dbReference type="ARBA" id="ARBA00005982"/>
    </source>
</evidence>
<dbReference type="OrthoDB" id="8904098at2759"/>
<feature type="transmembrane region" description="Helical" evidence="7">
    <location>
        <begin position="459"/>
        <end position="481"/>
    </location>
</feature>
<keyword evidence="3 7" id="KW-0812">Transmembrane</keyword>
<feature type="transmembrane region" description="Helical" evidence="7">
    <location>
        <begin position="93"/>
        <end position="116"/>
    </location>
</feature>
<evidence type="ECO:0000313" key="8">
    <source>
        <dbReference type="EMBL" id="KAG0518072.1"/>
    </source>
</evidence>
<feature type="transmembrane region" description="Helical" evidence="7">
    <location>
        <begin position="340"/>
        <end position="359"/>
    </location>
</feature>
<feature type="transmembrane region" description="Helical" evidence="7">
    <location>
        <begin position="502"/>
        <end position="524"/>
    </location>
</feature>
<dbReference type="InterPro" id="IPR000109">
    <property type="entry name" value="POT_fam"/>
</dbReference>
<name>A0A921QA17_SORBI</name>
<dbReference type="SUPFAM" id="SSF103473">
    <property type="entry name" value="MFS general substrate transporter"/>
    <property type="match status" value="1"/>
</dbReference>
<dbReference type="KEGG" id="sbi:8085131"/>
<dbReference type="GO" id="GO:0022857">
    <property type="term" value="F:transmembrane transporter activity"/>
    <property type="evidence" value="ECO:0007669"/>
    <property type="project" value="InterPro"/>
</dbReference>
<dbReference type="OMA" id="YTFTIMQ"/>
<evidence type="ECO:0000313" key="9">
    <source>
        <dbReference type="Proteomes" id="UP000807115"/>
    </source>
</evidence>
<reference evidence="8" key="2">
    <citation type="submission" date="2020-10" db="EMBL/GenBank/DDBJ databases">
        <authorList>
            <person name="Cooper E.A."/>
            <person name="Brenton Z.W."/>
            <person name="Flinn B.S."/>
            <person name="Jenkins J."/>
            <person name="Shu S."/>
            <person name="Flowers D."/>
            <person name="Luo F."/>
            <person name="Wang Y."/>
            <person name="Xia P."/>
            <person name="Barry K."/>
            <person name="Daum C."/>
            <person name="Lipzen A."/>
            <person name="Yoshinaga Y."/>
            <person name="Schmutz J."/>
            <person name="Saski C."/>
            <person name="Vermerris W."/>
            <person name="Kresovich S."/>
        </authorList>
    </citation>
    <scope>NUCLEOTIDE SEQUENCE</scope>
</reference>
<feature type="transmembrane region" description="Helical" evidence="7">
    <location>
        <begin position="544"/>
        <end position="567"/>
    </location>
</feature>
<feature type="transmembrane region" description="Helical" evidence="7">
    <location>
        <begin position="191"/>
        <end position="212"/>
    </location>
</feature>
<comment type="caution">
    <text evidence="8">The sequence shown here is derived from an EMBL/GenBank/DDBJ whole genome shotgun (WGS) entry which is preliminary data.</text>
</comment>
<dbReference type="AlphaFoldDB" id="A0A921QA17"/>
<feature type="compositionally biased region" description="Gly residues" evidence="6">
    <location>
        <begin position="597"/>
        <end position="607"/>
    </location>
</feature>
<sequence>MGTTTATMDRNNADGGLGRRKKGGFRTMPLILASEVCDRFATAGFSANLITYLTQQLHLPMVEASNTLTNFGGTSAFTPILGAFAADSFAGRFWTIIAGSVVYQFGMIGVVVSALLPSLRPPPCKPPATPCQRASGWQLALLYLSLLLTSLGSGGIRPCVVAFGADQFEQDSSGAAEAAAKAEAERKRRYFNLYFFTMGFAVLLALTVVVYIQENVGWGWGFGIPAIGMFISIVVFLAGYPLYVLLRPGGSPFTRLAQVVAAAFKKRNAAVPEDPGLLYQDKELDALISTNGRLLHTNQLTFFDRAAIVTPGDITPSGQPDLWRLSTVHRVEELKSILRLLPIWSAGIMLATAGSHNYTFTIMQARTMDRHLGPGHFQLPPATLTIFSTAAMLVTLAFYDRVFVPLARRVTGLPSGITYFQRMGIGLAISVLSVASAALVETKRRDAAARHGLLDSPAAVVPISVFWLVPQFAVHGIGDAFSSVAHMEFLYDQAPESMRSSAVALFWLAGSIGSYMGTVLVTAVQSATRGAWLQDNINKGRLDYYYWLVTCIMVLNFGYFLVCFYFYTMKPLEVAGDDNGGDHDKECELSSSSLRKNGGGGTGGGMV</sequence>
<comment type="subcellular location">
    <subcellularLocation>
        <location evidence="1">Membrane</location>
        <topology evidence="1">Multi-pass membrane protein</topology>
    </subcellularLocation>
</comment>
<dbReference type="EMBL" id="CM027688">
    <property type="protein sequence ID" value="KAG0518072.1"/>
    <property type="molecule type" value="Genomic_DNA"/>
</dbReference>
<keyword evidence="4 7" id="KW-1133">Transmembrane helix</keyword>
<protein>
    <submittedName>
        <fullName evidence="8">Uncharacterized protein</fullName>
    </submittedName>
</protein>
<feature type="transmembrane region" description="Helical" evidence="7">
    <location>
        <begin position="136"/>
        <end position="156"/>
    </location>
</feature>
<gene>
    <name evidence="8" type="ORF">BDA96_09G144100</name>
</gene>
<accession>A0A921QA17</accession>
<keyword evidence="5 7" id="KW-0472">Membrane</keyword>
<evidence type="ECO:0000256" key="1">
    <source>
        <dbReference type="ARBA" id="ARBA00004141"/>
    </source>
</evidence>
<reference evidence="8" key="1">
    <citation type="journal article" date="2019" name="BMC Genomics">
        <title>A new reference genome for Sorghum bicolor reveals high levels of sequence similarity between sweet and grain genotypes: implications for the genetics of sugar metabolism.</title>
        <authorList>
            <person name="Cooper E.A."/>
            <person name="Brenton Z.W."/>
            <person name="Flinn B.S."/>
            <person name="Jenkins J."/>
            <person name="Shu S."/>
            <person name="Flowers D."/>
            <person name="Luo F."/>
            <person name="Wang Y."/>
            <person name="Xia P."/>
            <person name="Barry K."/>
            <person name="Daum C."/>
            <person name="Lipzen A."/>
            <person name="Yoshinaga Y."/>
            <person name="Schmutz J."/>
            <person name="Saski C."/>
            <person name="Vermerris W."/>
            <person name="Kresovich S."/>
        </authorList>
    </citation>
    <scope>NUCLEOTIDE SEQUENCE</scope>
</reference>
<proteinExistence type="inferred from homology"/>
<dbReference type="PANTHER" id="PTHR11654">
    <property type="entry name" value="OLIGOPEPTIDE TRANSPORTER-RELATED"/>
    <property type="match status" value="1"/>
</dbReference>
<comment type="similarity">
    <text evidence="2">Belongs to the major facilitator superfamily. Proton-dependent oligopeptide transporter (POT/PTR) (TC 2.A.17) family.</text>
</comment>
<feature type="compositionally biased region" description="Polar residues" evidence="6">
    <location>
        <begin position="1"/>
        <end position="10"/>
    </location>
</feature>
<feature type="transmembrane region" description="Helical" evidence="7">
    <location>
        <begin position="218"/>
        <end position="246"/>
    </location>
</feature>
<dbReference type="GO" id="GO:0016020">
    <property type="term" value="C:membrane"/>
    <property type="evidence" value="ECO:0007669"/>
    <property type="project" value="UniProtKB-SubCell"/>
</dbReference>
<dbReference type="Gramene" id="EES19523">
    <property type="protein sequence ID" value="EES19523"/>
    <property type="gene ID" value="SORBI_3009G136700"/>
</dbReference>
<feature type="transmembrane region" description="Helical" evidence="7">
    <location>
        <begin position="379"/>
        <end position="399"/>
    </location>
</feature>
<evidence type="ECO:0000256" key="3">
    <source>
        <dbReference type="ARBA" id="ARBA00022692"/>
    </source>
</evidence>
<dbReference type="Proteomes" id="UP000807115">
    <property type="component" value="Chromosome 9"/>
</dbReference>
<evidence type="ECO:0000256" key="7">
    <source>
        <dbReference type="SAM" id="Phobius"/>
    </source>
</evidence>
<evidence type="ECO:0000256" key="5">
    <source>
        <dbReference type="ARBA" id="ARBA00023136"/>
    </source>
</evidence>
<dbReference type="InterPro" id="IPR036259">
    <property type="entry name" value="MFS_trans_sf"/>
</dbReference>
<feature type="region of interest" description="Disordered" evidence="6">
    <location>
        <begin position="1"/>
        <end position="20"/>
    </location>
</feature>
<evidence type="ECO:0000256" key="4">
    <source>
        <dbReference type="ARBA" id="ARBA00022989"/>
    </source>
</evidence>
<feature type="region of interest" description="Disordered" evidence="6">
    <location>
        <begin position="585"/>
        <end position="607"/>
    </location>
</feature>
<dbReference type="Gene3D" id="1.20.1250.20">
    <property type="entry name" value="MFS general substrate transporter like domains"/>
    <property type="match status" value="1"/>
</dbReference>
<dbReference type="Pfam" id="PF00854">
    <property type="entry name" value="PTR2"/>
    <property type="match status" value="1"/>
</dbReference>